<dbReference type="PROSITE" id="PS50041">
    <property type="entry name" value="C_TYPE_LECTIN_2"/>
    <property type="match status" value="1"/>
</dbReference>
<organism evidence="3 4">
    <name type="scientific">Cherax quadricarinatus</name>
    <name type="common">Australian red claw crayfish</name>
    <dbReference type="NCBI Taxonomy" id="27406"/>
    <lineage>
        <taxon>Eukaryota</taxon>
        <taxon>Metazoa</taxon>
        <taxon>Ecdysozoa</taxon>
        <taxon>Arthropoda</taxon>
        <taxon>Crustacea</taxon>
        <taxon>Multicrustacea</taxon>
        <taxon>Malacostraca</taxon>
        <taxon>Eumalacostraca</taxon>
        <taxon>Eucarida</taxon>
        <taxon>Decapoda</taxon>
        <taxon>Pleocyemata</taxon>
        <taxon>Astacidea</taxon>
        <taxon>Parastacoidea</taxon>
        <taxon>Parastacidae</taxon>
        <taxon>Cherax</taxon>
    </lineage>
</organism>
<evidence type="ECO:0000256" key="1">
    <source>
        <dbReference type="SAM" id="SignalP"/>
    </source>
</evidence>
<evidence type="ECO:0000313" key="4">
    <source>
        <dbReference type="Proteomes" id="UP001445076"/>
    </source>
</evidence>
<dbReference type="Gene3D" id="3.10.100.10">
    <property type="entry name" value="Mannose-Binding Protein A, subunit A"/>
    <property type="match status" value="1"/>
</dbReference>
<gene>
    <name evidence="3" type="ORF">OTU49_002888</name>
</gene>
<keyword evidence="4" id="KW-1185">Reference proteome</keyword>
<dbReference type="InterPro" id="IPR016187">
    <property type="entry name" value="CTDL_fold"/>
</dbReference>
<evidence type="ECO:0000313" key="3">
    <source>
        <dbReference type="EMBL" id="KAK8740385.1"/>
    </source>
</evidence>
<protein>
    <recommendedName>
        <fullName evidence="2">C-type lectin domain-containing protein</fullName>
    </recommendedName>
</protein>
<feature type="domain" description="C-type lectin" evidence="2">
    <location>
        <begin position="35"/>
        <end position="160"/>
    </location>
</feature>
<dbReference type="EMBL" id="JARKIK010000033">
    <property type="protein sequence ID" value="KAK8740385.1"/>
    <property type="molecule type" value="Genomic_DNA"/>
</dbReference>
<dbReference type="InterPro" id="IPR001304">
    <property type="entry name" value="C-type_lectin-like"/>
</dbReference>
<dbReference type="Proteomes" id="UP001445076">
    <property type="component" value="Unassembled WGS sequence"/>
</dbReference>
<comment type="caution">
    <text evidence="3">The sequence shown here is derived from an EMBL/GenBank/DDBJ whole genome shotgun (WGS) entry which is preliminary data.</text>
</comment>
<dbReference type="SMART" id="SM00034">
    <property type="entry name" value="CLECT"/>
    <property type="match status" value="1"/>
</dbReference>
<dbReference type="AlphaFoldDB" id="A0AAW0X7C1"/>
<dbReference type="InterPro" id="IPR016186">
    <property type="entry name" value="C-type_lectin-like/link_sf"/>
</dbReference>
<name>A0AAW0X7C1_CHEQU</name>
<reference evidence="3 4" key="1">
    <citation type="journal article" date="2024" name="BMC Genomics">
        <title>Genome assembly of redclaw crayfish (Cherax quadricarinatus) provides insights into its immune adaptation and hypoxia tolerance.</title>
        <authorList>
            <person name="Liu Z."/>
            <person name="Zheng J."/>
            <person name="Li H."/>
            <person name="Fang K."/>
            <person name="Wang S."/>
            <person name="He J."/>
            <person name="Zhou D."/>
            <person name="Weng S."/>
            <person name="Chi M."/>
            <person name="Gu Z."/>
            <person name="He J."/>
            <person name="Li F."/>
            <person name="Wang M."/>
        </authorList>
    </citation>
    <scope>NUCLEOTIDE SEQUENCE [LARGE SCALE GENOMIC DNA]</scope>
    <source>
        <strain evidence="3">ZL_2023a</strain>
    </source>
</reference>
<accession>A0AAW0X7C1</accession>
<keyword evidence="1" id="KW-0732">Signal</keyword>
<feature type="signal peptide" evidence="1">
    <location>
        <begin position="1"/>
        <end position="23"/>
    </location>
</feature>
<proteinExistence type="predicted"/>
<dbReference type="SUPFAM" id="SSF56436">
    <property type="entry name" value="C-type lectin-like"/>
    <property type="match status" value="1"/>
</dbReference>
<dbReference type="Pfam" id="PF00059">
    <property type="entry name" value="Lectin_C"/>
    <property type="match status" value="1"/>
</dbReference>
<feature type="chain" id="PRO_5043553254" description="C-type lectin domain-containing protein" evidence="1">
    <location>
        <begin position="24"/>
        <end position="167"/>
    </location>
</feature>
<evidence type="ECO:0000259" key="2">
    <source>
        <dbReference type="PROSITE" id="PS50041"/>
    </source>
</evidence>
<sequence length="167" mass="18801">MKRDVLLLVATLIVGALVSLSMAQVSCPEPYILIGNTTCLYIPLDQNSTWDDARDYCITHSPPGYTADLAEFLECDVMSSLWNYIAYNLHKRTNYWIGGSDSAKEGTWKWVRSGTDVHMGVPFWFTGQPDGGTLENRLTVSENGYFGDGLETQHYNFICKLFDLPEN</sequence>